<evidence type="ECO:0000313" key="2">
    <source>
        <dbReference type="EMBL" id="RAU17431.1"/>
    </source>
</evidence>
<keyword evidence="1" id="KW-0472">Membrane</keyword>
<reference evidence="2 3" key="1">
    <citation type="submission" date="2018-06" db="EMBL/GenBank/DDBJ databases">
        <title>Nitrincola tibetense sp. nov., isolated from Lake XuguoCo on Tibetan Plateau.</title>
        <authorList>
            <person name="Xing P."/>
        </authorList>
    </citation>
    <scope>NUCLEOTIDE SEQUENCE [LARGE SCALE GENOMIC DNA]</scope>
    <source>
        <strain evidence="3">xg18</strain>
    </source>
</reference>
<feature type="transmembrane region" description="Helical" evidence="1">
    <location>
        <begin position="30"/>
        <end position="49"/>
    </location>
</feature>
<comment type="caution">
    <text evidence="2">The sequence shown here is derived from an EMBL/GenBank/DDBJ whole genome shotgun (WGS) entry which is preliminary data.</text>
</comment>
<protein>
    <submittedName>
        <fullName evidence="2">DUF3309 domain-containing protein</fullName>
    </submittedName>
</protein>
<evidence type="ECO:0000256" key="1">
    <source>
        <dbReference type="SAM" id="Phobius"/>
    </source>
</evidence>
<evidence type="ECO:0000313" key="3">
    <source>
        <dbReference type="Proteomes" id="UP000250744"/>
    </source>
</evidence>
<sequence>MSIGTVLLVVLILMLIGVIPAWPHSRTWGYGASGGLGLVVVILLVLILMGKL</sequence>
<keyword evidence="1" id="KW-1133">Transmembrane helix</keyword>
<dbReference type="InterPro" id="IPR021738">
    <property type="entry name" value="DUF3309"/>
</dbReference>
<keyword evidence="1" id="KW-0812">Transmembrane</keyword>
<name>A0A364NK71_9GAMM</name>
<dbReference type="Proteomes" id="UP000250744">
    <property type="component" value="Unassembled WGS sequence"/>
</dbReference>
<dbReference type="Pfam" id="PF11752">
    <property type="entry name" value="DUF3309"/>
    <property type="match status" value="1"/>
</dbReference>
<gene>
    <name evidence="2" type="ORF">DN062_13520</name>
</gene>
<organism evidence="2 3">
    <name type="scientific">Nitrincola tibetensis</name>
    <dbReference type="NCBI Taxonomy" id="2219697"/>
    <lineage>
        <taxon>Bacteria</taxon>
        <taxon>Pseudomonadati</taxon>
        <taxon>Pseudomonadota</taxon>
        <taxon>Gammaproteobacteria</taxon>
        <taxon>Oceanospirillales</taxon>
        <taxon>Oceanospirillaceae</taxon>
        <taxon>Nitrincola</taxon>
    </lineage>
</organism>
<dbReference type="AlphaFoldDB" id="A0A364NK71"/>
<dbReference type="EMBL" id="QKRX01000010">
    <property type="protein sequence ID" value="RAU17431.1"/>
    <property type="molecule type" value="Genomic_DNA"/>
</dbReference>
<accession>A0A364NK71</accession>
<proteinExistence type="predicted"/>
<keyword evidence="3" id="KW-1185">Reference proteome</keyword>